<feature type="domain" description="Glycosyl hydrolase-like 10" evidence="3">
    <location>
        <begin position="118"/>
        <end position="298"/>
    </location>
</feature>
<dbReference type="InterPro" id="IPR052177">
    <property type="entry name" value="Divisome_Glycosyl_Hydrolase"/>
</dbReference>
<keyword evidence="2" id="KW-0472">Membrane</keyword>
<feature type="transmembrane region" description="Helical" evidence="2">
    <location>
        <begin position="44"/>
        <end position="62"/>
    </location>
</feature>
<evidence type="ECO:0000256" key="1">
    <source>
        <dbReference type="ARBA" id="ARBA00022729"/>
    </source>
</evidence>
<name>A0A7X3LHB6_9BACL</name>
<dbReference type="EMBL" id="WUBI01000001">
    <property type="protein sequence ID" value="MWV44075.1"/>
    <property type="molecule type" value="Genomic_DNA"/>
</dbReference>
<gene>
    <name evidence="4" type="ORF">GRF59_10565</name>
</gene>
<evidence type="ECO:0000313" key="4">
    <source>
        <dbReference type="EMBL" id="MWV44075.1"/>
    </source>
</evidence>
<keyword evidence="2" id="KW-1133">Transmembrane helix</keyword>
<dbReference type="AlphaFoldDB" id="A0A7X3LHB6"/>
<dbReference type="RefSeq" id="WP_160497526.1">
    <property type="nucleotide sequence ID" value="NZ_WUBI01000001.1"/>
</dbReference>
<dbReference type="Gene3D" id="3.20.20.80">
    <property type="entry name" value="Glycosidases"/>
    <property type="match status" value="1"/>
</dbReference>
<dbReference type="SUPFAM" id="SSF51445">
    <property type="entry name" value="(Trans)glycosidases"/>
    <property type="match status" value="1"/>
</dbReference>
<keyword evidence="4" id="KW-0378">Hydrolase</keyword>
<dbReference type="PANTHER" id="PTHR43405">
    <property type="entry name" value="GLYCOSYL HYDROLASE DIGH"/>
    <property type="match status" value="1"/>
</dbReference>
<dbReference type="PANTHER" id="PTHR43405:SF1">
    <property type="entry name" value="GLYCOSYL HYDROLASE DIGH"/>
    <property type="match status" value="1"/>
</dbReference>
<accession>A0A7X3LHB6</accession>
<protein>
    <submittedName>
        <fullName evidence="4">Family 10 glycosylhydrolase</fullName>
    </submittedName>
</protein>
<organism evidence="4 5">
    <name type="scientific">Paenibacillus dendrobii</name>
    <dbReference type="NCBI Taxonomy" id="2691084"/>
    <lineage>
        <taxon>Bacteria</taxon>
        <taxon>Bacillati</taxon>
        <taxon>Bacillota</taxon>
        <taxon>Bacilli</taxon>
        <taxon>Bacillales</taxon>
        <taxon>Paenibacillaceae</taxon>
        <taxon>Paenibacillus</taxon>
    </lineage>
</organism>
<reference evidence="4 5" key="1">
    <citation type="submission" date="2019-12" db="EMBL/GenBank/DDBJ databases">
        <title>Paenibacillus sp. nov., an endophytic bacterium isolated from the stem of Dendrobium.</title>
        <authorList>
            <person name="Zhao R."/>
        </authorList>
    </citation>
    <scope>NUCLEOTIDE SEQUENCE [LARGE SCALE GENOMIC DNA]</scope>
    <source>
        <strain evidence="4 5">HJL G12</strain>
    </source>
</reference>
<proteinExistence type="predicted"/>
<keyword evidence="5" id="KW-1185">Reference proteome</keyword>
<dbReference type="InterPro" id="IPR017853">
    <property type="entry name" value="GH"/>
</dbReference>
<dbReference type="InterPro" id="IPR003790">
    <property type="entry name" value="GHL10"/>
</dbReference>
<evidence type="ECO:0000256" key="2">
    <source>
        <dbReference type="SAM" id="Phobius"/>
    </source>
</evidence>
<keyword evidence="2" id="KW-0812">Transmembrane</keyword>
<dbReference type="GO" id="GO:0016787">
    <property type="term" value="F:hydrolase activity"/>
    <property type="evidence" value="ECO:0007669"/>
    <property type="project" value="UniProtKB-KW"/>
</dbReference>
<sequence>MGFPARLREEDDDSGTLVRLHMQTPNLFIERRMNQLIKGKRKRALLLALPALLMGFMLAVPAQTTSAQTGPFVSEIIVRTVANFKNHNDVVSFVNNASKRSISVINLSVKQDEDDEVPSGYVFYKSKIAPIASGYSNFDAVKDVITEAHKKNIQVRAWIPQFHDRAAFDKNSDWQMRSLVNGKVKPFTGSNGSEYFVNPLHPDVQSYERSIIKEVAANYDVDGVVLDWIRFDDYNMDMGDYTRTQYKNQYGYDPITINFNTDNAKRREWNEWRTTRLGEYVRDVRGDLNGITPGLFFGAYILPPEFVECGQDVAKFMPYMDFISPMAYFDDWEFPQSWVYDSTGILSQTRQKIGNAEIIAALDTDWTDAQYHNVQQGIRTNFPEIANLAFFVYGKWTDNEMKKINNRASW</sequence>
<dbReference type="Proteomes" id="UP000460318">
    <property type="component" value="Unassembled WGS sequence"/>
</dbReference>
<comment type="caution">
    <text evidence="4">The sequence shown here is derived from an EMBL/GenBank/DDBJ whole genome shotgun (WGS) entry which is preliminary data.</text>
</comment>
<keyword evidence="1" id="KW-0732">Signal</keyword>
<evidence type="ECO:0000259" key="3">
    <source>
        <dbReference type="Pfam" id="PF02638"/>
    </source>
</evidence>
<evidence type="ECO:0000313" key="5">
    <source>
        <dbReference type="Proteomes" id="UP000460318"/>
    </source>
</evidence>
<dbReference type="Pfam" id="PF02638">
    <property type="entry name" value="GHL10"/>
    <property type="match status" value="1"/>
</dbReference>